<evidence type="ECO:0000313" key="1">
    <source>
        <dbReference type="EMBL" id="AAM79717.1"/>
    </source>
</evidence>
<organism evidence="1 2">
    <name type="scientific">Streptococcus pyogenes serotype M3 (strain ATCC BAA-595 / MGAS315)</name>
    <dbReference type="NCBI Taxonomy" id="198466"/>
    <lineage>
        <taxon>Bacteria</taxon>
        <taxon>Bacillati</taxon>
        <taxon>Bacillota</taxon>
        <taxon>Bacilli</taxon>
        <taxon>Lactobacillales</taxon>
        <taxon>Streptococcaceae</taxon>
        <taxon>Streptococcus</taxon>
    </lineage>
</organism>
<reference evidence="1 2" key="1">
    <citation type="journal article" date="2002" name="Proc. Natl. Acad. Sci. U.S.A.">
        <title>Genome sequence of a serotype M3 strain of group A Streptococcus: phage-encoded toxins, the high-virulence phenotype, and clone emergence.</title>
        <authorList>
            <person name="Beres S.B."/>
            <person name="Sylva G.L."/>
            <person name="Barbian K.D."/>
            <person name="Lei B."/>
            <person name="Hoff J.S."/>
            <person name="Mammarella N.D."/>
            <person name="Liu M.Y."/>
            <person name="Smoot J.C."/>
            <person name="Porcella S.F."/>
            <person name="Parkins L.D."/>
            <person name="Campbell D.S."/>
            <person name="Smith T.M."/>
            <person name="McCormick J.K."/>
            <person name="Leung D.Y."/>
            <person name="Schlievert P.M."/>
            <person name="Musser J.M."/>
        </authorList>
    </citation>
    <scope>NUCLEOTIDE SEQUENCE [LARGE SCALE GENOMIC DNA]</scope>
    <source>
        <strain evidence="2">ATCC BAA-595 / MGAS315</strain>
    </source>
</reference>
<name>A0A0H2UV10_STRP3</name>
<proteinExistence type="predicted"/>
<protein>
    <recommendedName>
        <fullName evidence="3">Phage protein</fullName>
    </recommendedName>
</protein>
<dbReference type="HOGENOM" id="CLU_171882_0_0_9"/>
<evidence type="ECO:0008006" key="3">
    <source>
        <dbReference type="Google" id="ProtNLM"/>
    </source>
</evidence>
<dbReference type="EMBL" id="AE014074">
    <property type="protein sequence ID" value="AAM79717.1"/>
    <property type="molecule type" value="Genomic_DNA"/>
</dbReference>
<accession>A0A0H2UV10</accession>
<dbReference type="AlphaFoldDB" id="A0A0H2UV10"/>
<evidence type="ECO:0000313" key="2">
    <source>
        <dbReference type="Proteomes" id="UP000000564"/>
    </source>
</evidence>
<dbReference type="Proteomes" id="UP000000564">
    <property type="component" value="Chromosome"/>
</dbReference>
<sequence length="112" mass="12586">MGKLRGITITLIDKVTIDIDPFGNPIKKDKEISVDNVLVSPATSDDITSQLSLSGKKAVYTLAIPKGDNHDWGDKEVRFFGEKWRTVGLALEGIEELIPLEWNKKVMVERYE</sequence>
<dbReference type="RefSeq" id="WP_011054681.1">
    <property type="nucleotide sequence ID" value="NC_004070.1"/>
</dbReference>
<dbReference type="KEGG" id="spg:SpyM3_1110"/>
<gene>
    <name evidence="1" type="ordered locus">SpyM3_1110</name>
</gene>